<feature type="non-terminal residue" evidence="1">
    <location>
        <position position="681"/>
    </location>
</feature>
<proteinExistence type="predicted"/>
<sequence length="681" mass="74867">MPSAWVCLQSIDRPPTTPALNPPEIAFAMDPSGSLASDIERALQHAVGQANNAFINTETVAAKKKKKRSRDQQDEAGAEGEVGQVKGRKKKRSKGGEERSEDAVIDPVLESTSVATTATEPQKKKKKKKDKGKHPAPAEDAQLPVLDAQAQTSAAFLNAVVSAASATAGVPVQAADPQCTLHQPAYASQDPQYAMYSQGGPSGYPFPPPVASPPEQPSGMSLPPELTFGSSEDILRALHDLDLTQIASVLKTLGDAATAANIPLTSMPSVIPPQSHRTPTHTPAHHASSSNPARPRPQHRKITNILHLPPADQCDNSEHSQMLATKWLSATKLAELAKTQGLIYKKGKFSAIEEQQLTNAIEKYKTEHGIGTDEFVDLVFSKNGTGRDTEFWSELTGHIPLRPIIAVYHHVRRIYHPLRAQGSWMPSEDDSLRLAVLEYGQQWEKVSKIVNRMASDCRDRYRNHLQHSATRTSGSWTKEEEDLLTQIVTDMTIKKGKDFDTDLFWGVVSQRMGNTRSRQQVRIKWTDSLSKTVKNQGQKPRWSAEDGYILVHKVDSLHVRDDSEIDWKTLPDPNWNFWSAHVLQRRWLTMKRGVKGHEDMTHAEIMDILRVKKAHLPPPPKQKVVSAEAVEDSEDDADGTLQPESTTGTSNATPAAVLAPKMTAHAAVQESSDSSSSSDDD</sequence>
<dbReference type="EMBL" id="MU277194">
    <property type="protein sequence ID" value="KAI0065900.1"/>
    <property type="molecule type" value="Genomic_DNA"/>
</dbReference>
<gene>
    <name evidence="1" type="ORF">BV25DRAFT_1821604</name>
</gene>
<accession>A0ACB8TBF6</accession>
<name>A0ACB8TBF6_9AGAM</name>
<evidence type="ECO:0000313" key="1">
    <source>
        <dbReference type="EMBL" id="KAI0065900.1"/>
    </source>
</evidence>
<evidence type="ECO:0000313" key="2">
    <source>
        <dbReference type="Proteomes" id="UP000814140"/>
    </source>
</evidence>
<organism evidence="1 2">
    <name type="scientific">Artomyces pyxidatus</name>
    <dbReference type="NCBI Taxonomy" id="48021"/>
    <lineage>
        <taxon>Eukaryota</taxon>
        <taxon>Fungi</taxon>
        <taxon>Dikarya</taxon>
        <taxon>Basidiomycota</taxon>
        <taxon>Agaricomycotina</taxon>
        <taxon>Agaricomycetes</taxon>
        <taxon>Russulales</taxon>
        <taxon>Auriscalpiaceae</taxon>
        <taxon>Artomyces</taxon>
    </lineage>
</organism>
<reference evidence="1" key="1">
    <citation type="submission" date="2021-03" db="EMBL/GenBank/DDBJ databases">
        <authorList>
            <consortium name="DOE Joint Genome Institute"/>
            <person name="Ahrendt S."/>
            <person name="Looney B.P."/>
            <person name="Miyauchi S."/>
            <person name="Morin E."/>
            <person name="Drula E."/>
            <person name="Courty P.E."/>
            <person name="Chicoki N."/>
            <person name="Fauchery L."/>
            <person name="Kohler A."/>
            <person name="Kuo A."/>
            <person name="Labutti K."/>
            <person name="Pangilinan J."/>
            <person name="Lipzen A."/>
            <person name="Riley R."/>
            <person name="Andreopoulos W."/>
            <person name="He G."/>
            <person name="Johnson J."/>
            <person name="Barry K.W."/>
            <person name="Grigoriev I.V."/>
            <person name="Nagy L."/>
            <person name="Hibbett D."/>
            <person name="Henrissat B."/>
            <person name="Matheny P.B."/>
            <person name="Labbe J."/>
            <person name="Martin F."/>
        </authorList>
    </citation>
    <scope>NUCLEOTIDE SEQUENCE</scope>
    <source>
        <strain evidence="1">HHB10654</strain>
    </source>
</reference>
<reference evidence="1" key="2">
    <citation type="journal article" date="2022" name="New Phytol.">
        <title>Evolutionary transition to the ectomycorrhizal habit in the genomes of a hyperdiverse lineage of mushroom-forming fungi.</title>
        <authorList>
            <person name="Looney B."/>
            <person name="Miyauchi S."/>
            <person name="Morin E."/>
            <person name="Drula E."/>
            <person name="Courty P.E."/>
            <person name="Kohler A."/>
            <person name="Kuo A."/>
            <person name="LaButti K."/>
            <person name="Pangilinan J."/>
            <person name="Lipzen A."/>
            <person name="Riley R."/>
            <person name="Andreopoulos W."/>
            <person name="He G."/>
            <person name="Johnson J."/>
            <person name="Nolan M."/>
            <person name="Tritt A."/>
            <person name="Barry K.W."/>
            <person name="Grigoriev I.V."/>
            <person name="Nagy L.G."/>
            <person name="Hibbett D."/>
            <person name="Henrissat B."/>
            <person name="Matheny P.B."/>
            <person name="Labbe J."/>
            <person name="Martin F.M."/>
        </authorList>
    </citation>
    <scope>NUCLEOTIDE SEQUENCE</scope>
    <source>
        <strain evidence="1">HHB10654</strain>
    </source>
</reference>
<keyword evidence="2" id="KW-1185">Reference proteome</keyword>
<dbReference type="Proteomes" id="UP000814140">
    <property type="component" value="Unassembled WGS sequence"/>
</dbReference>
<protein>
    <submittedName>
        <fullName evidence="1">Uncharacterized protein</fullName>
    </submittedName>
</protein>
<comment type="caution">
    <text evidence="1">The sequence shown here is derived from an EMBL/GenBank/DDBJ whole genome shotgun (WGS) entry which is preliminary data.</text>
</comment>